<evidence type="ECO:0000256" key="8">
    <source>
        <dbReference type="PIRSR" id="PIRSR634016-1"/>
    </source>
</evidence>
<accession>A0A1D2MTB7</accession>
<dbReference type="Gene3D" id="1.10.390.10">
    <property type="entry name" value="Neutral Protease Domain 2"/>
    <property type="match status" value="1"/>
</dbReference>
<evidence type="ECO:0000256" key="6">
    <source>
        <dbReference type="ARBA" id="ARBA00022833"/>
    </source>
</evidence>
<dbReference type="SUPFAM" id="SSF63737">
    <property type="entry name" value="Leukotriene A4 hydrolase N-terminal domain"/>
    <property type="match status" value="1"/>
</dbReference>
<dbReference type="InterPro" id="IPR001930">
    <property type="entry name" value="Peptidase_M1"/>
</dbReference>
<feature type="site" description="Transition state stabilizer" evidence="10">
    <location>
        <position position="436"/>
    </location>
</feature>
<keyword evidence="16" id="KW-1185">Reference proteome</keyword>
<dbReference type="GO" id="GO:0042277">
    <property type="term" value="F:peptide binding"/>
    <property type="evidence" value="ECO:0007669"/>
    <property type="project" value="TreeGrafter"/>
</dbReference>
<dbReference type="InterPro" id="IPR045357">
    <property type="entry name" value="Aminopeptidase_N-like_N"/>
</dbReference>
<dbReference type="PRINTS" id="PR00756">
    <property type="entry name" value="ALADIPTASE"/>
</dbReference>
<dbReference type="OrthoDB" id="510539at2759"/>
<comment type="caution">
    <text evidence="15">The sequence shown here is derived from an EMBL/GenBank/DDBJ whole genome shotgun (WGS) entry which is preliminary data.</text>
</comment>
<dbReference type="InterPro" id="IPR042097">
    <property type="entry name" value="Aminopeptidase_N-like_N_sf"/>
</dbReference>
<evidence type="ECO:0000256" key="5">
    <source>
        <dbReference type="ARBA" id="ARBA00022801"/>
    </source>
</evidence>
<dbReference type="Gene3D" id="1.25.50.20">
    <property type="match status" value="1"/>
</dbReference>
<sequence length="916" mass="104873">MFFRDDRFIPSSNEDKNVVKEWDQLPQKSISYRLPKVLKPVHYNVKILPILTTEGVNNATLYSAPGEVEIYVQCLEPVNNITLHSRVQNIYENLTQIIDLSTGEIVEIIKQDYDEIREFYIISLEHLLVSARKYLVKITFDSEVSLTRQDGLYRSHYVDVEHNTTKFLAVTQFAELNARAAFVCFDEPEFLATFNVTIGRHVSFSSVSNSPMISSQPIVGMDSWYWDTFAATVPMPTYLVAFIVSDYGSIESDLSQYEKSVRILAPKSNIQNGYANYSVNLAPLLLKTYEQLFQLDYAMEKMDLAAIYDFQHGAMEHYGLNTYLPENLLYHPMSDTEKSRFQLSQVVSHELAHQYFGNLVVPEWFTGFWLKEGFATYFSFVGMNYTTPEFEPLDLIGTNTIQAAMEIDVAGNSHPLQFTDKGNPHETADYNSVVLYLKGASMVRMMEGFLGWNVLLEGLQDSHSSVHQDNLFDTLTEYANSLDILPENYTVKMIMDKWTLESGFPIILVNGSSPSSNSSDVTISQVYYNGSSSSEWVVPLRILQEDVNSTQHLWLVPPNALTFQYNPNNWILLNSEATGYYRVVYDEQLSFHLLRQLESSHERIPTGSRSQLFDDYLTLAFNTDFVELEAALAFTKYLAKETKYSVWIPVLKHMNTYMKYFIGLLNLDALQVYWYPRVEAVITFIGIQQGNAEAGLSVIFRADLLDFACMLDMKFCVQYANQLFAEWSENPSQNNIPLDLRTLVYCTALRNGTSQIFDFAYKQFQDESDEKLKSQILNGLICSESLSDLARLLNEVIITPISDRNQAVSILATLASKPSGREALIHFIDENSDTMIDFFNGPLTIAAIVYEMSTYYCTVEQLNSFQAFLTRHSDIFMDPEVSWVVDLALETVRMNIQWVETYGQRMLTWFLNNSNM</sequence>
<dbReference type="InterPro" id="IPR050344">
    <property type="entry name" value="Peptidase_M1_aminopeptidases"/>
</dbReference>
<dbReference type="Pfam" id="PF17900">
    <property type="entry name" value="Peptidase_M1_N"/>
    <property type="match status" value="1"/>
</dbReference>
<evidence type="ECO:0000256" key="4">
    <source>
        <dbReference type="ARBA" id="ARBA00022723"/>
    </source>
</evidence>
<evidence type="ECO:0000256" key="2">
    <source>
        <dbReference type="ARBA" id="ARBA00010136"/>
    </source>
</evidence>
<dbReference type="Proteomes" id="UP000094527">
    <property type="component" value="Unassembled WGS sequence"/>
</dbReference>
<dbReference type="SUPFAM" id="SSF55486">
    <property type="entry name" value="Metalloproteases ('zincins'), catalytic domain"/>
    <property type="match status" value="1"/>
</dbReference>
<keyword evidence="4 9" id="KW-0479">Metal-binding</keyword>
<dbReference type="OMA" id="RYSFLRI"/>
<gene>
    <name evidence="15" type="ORF">Ocin01_10502</name>
</gene>
<feature type="domain" description="Aminopeptidase N-like N-terminal" evidence="14">
    <location>
        <begin position="39"/>
        <end position="239"/>
    </location>
</feature>
<comment type="cofactor">
    <cofactor evidence="9 11">
        <name>Zn(2+)</name>
        <dbReference type="ChEBI" id="CHEBI:29105"/>
    </cofactor>
    <text evidence="9 11">Binds 1 zinc ion per subunit.</text>
</comment>
<evidence type="ECO:0000259" key="14">
    <source>
        <dbReference type="Pfam" id="PF17900"/>
    </source>
</evidence>
<evidence type="ECO:0000256" key="1">
    <source>
        <dbReference type="ARBA" id="ARBA00004609"/>
    </source>
</evidence>
<dbReference type="GO" id="GO:0005886">
    <property type="term" value="C:plasma membrane"/>
    <property type="evidence" value="ECO:0007669"/>
    <property type="project" value="UniProtKB-SubCell"/>
</dbReference>
<dbReference type="STRING" id="48709.A0A1D2MTB7"/>
<dbReference type="GO" id="GO:0070006">
    <property type="term" value="F:metalloaminopeptidase activity"/>
    <property type="evidence" value="ECO:0007669"/>
    <property type="project" value="TreeGrafter"/>
</dbReference>
<dbReference type="InterPro" id="IPR027268">
    <property type="entry name" value="Peptidase_M4/M1_CTD_sf"/>
</dbReference>
<keyword evidence="11 15" id="KW-0031">Aminopeptidase</keyword>
<name>A0A1D2MTB7_ORCCI</name>
<feature type="domain" description="ERAP1-like C-terminal" evidence="13">
    <location>
        <begin position="570"/>
        <end position="892"/>
    </location>
</feature>
<dbReference type="GO" id="GO:0008270">
    <property type="term" value="F:zinc ion binding"/>
    <property type="evidence" value="ECO:0007669"/>
    <property type="project" value="UniProtKB-UniRule"/>
</dbReference>
<dbReference type="Pfam" id="PF01433">
    <property type="entry name" value="Peptidase_M1"/>
    <property type="match status" value="1"/>
</dbReference>
<dbReference type="GO" id="GO:0043171">
    <property type="term" value="P:peptide catabolic process"/>
    <property type="evidence" value="ECO:0007669"/>
    <property type="project" value="TreeGrafter"/>
</dbReference>
<proteinExistence type="inferred from homology"/>
<dbReference type="Gene3D" id="2.60.40.1730">
    <property type="entry name" value="tricorn interacting facor f3 domain"/>
    <property type="match status" value="1"/>
</dbReference>
<dbReference type="PANTHER" id="PTHR11533">
    <property type="entry name" value="PROTEASE M1 ZINC METALLOPROTEASE"/>
    <property type="match status" value="1"/>
</dbReference>
<dbReference type="InterPro" id="IPR024571">
    <property type="entry name" value="ERAP1-like_C_dom"/>
</dbReference>
<feature type="domain" description="Peptidase M1 membrane alanine aminopeptidase" evidence="12">
    <location>
        <begin position="277"/>
        <end position="498"/>
    </location>
</feature>
<evidence type="ECO:0000256" key="9">
    <source>
        <dbReference type="PIRSR" id="PIRSR634016-3"/>
    </source>
</evidence>
<dbReference type="CDD" id="cd09601">
    <property type="entry name" value="M1_APN-Q_like"/>
    <property type="match status" value="1"/>
</dbReference>
<dbReference type="GO" id="GO:0005737">
    <property type="term" value="C:cytoplasm"/>
    <property type="evidence" value="ECO:0007669"/>
    <property type="project" value="TreeGrafter"/>
</dbReference>
<dbReference type="GO" id="GO:0006508">
    <property type="term" value="P:proteolysis"/>
    <property type="evidence" value="ECO:0007669"/>
    <property type="project" value="UniProtKB-KW"/>
</dbReference>
<evidence type="ECO:0000256" key="3">
    <source>
        <dbReference type="ARBA" id="ARBA00022670"/>
    </source>
</evidence>
<evidence type="ECO:0000256" key="11">
    <source>
        <dbReference type="RuleBase" id="RU364040"/>
    </source>
</evidence>
<feature type="binding site" evidence="9">
    <location>
        <position position="372"/>
    </location>
    <ligand>
        <name>Zn(2+)</name>
        <dbReference type="ChEBI" id="CHEBI:29105"/>
        <note>catalytic</note>
    </ligand>
</feature>
<feature type="active site" description="Proton acceptor" evidence="8">
    <location>
        <position position="350"/>
    </location>
</feature>
<keyword evidence="7 11" id="KW-0482">Metalloprotease</keyword>
<comment type="subcellular location">
    <subcellularLocation>
        <location evidence="1">Cell membrane</location>
        <topology evidence="1">Lipid-anchor</topology>
        <topology evidence="1">GPI-anchor</topology>
    </subcellularLocation>
</comment>
<evidence type="ECO:0000256" key="7">
    <source>
        <dbReference type="ARBA" id="ARBA00023049"/>
    </source>
</evidence>
<dbReference type="EMBL" id="LJIJ01000568">
    <property type="protein sequence ID" value="ODM96172.1"/>
    <property type="molecule type" value="Genomic_DNA"/>
</dbReference>
<dbReference type="AlphaFoldDB" id="A0A1D2MTB7"/>
<keyword evidence="3 11" id="KW-0645">Protease</keyword>
<feature type="binding site" evidence="9">
    <location>
        <position position="353"/>
    </location>
    <ligand>
        <name>Zn(2+)</name>
        <dbReference type="ChEBI" id="CHEBI:29105"/>
        <note>catalytic</note>
    </ligand>
</feature>
<dbReference type="PANTHER" id="PTHR11533:SF294">
    <property type="entry name" value="THYROTROPIN-RELEASING HORMONE-DEGRADING ECTOENZYME"/>
    <property type="match status" value="1"/>
</dbReference>
<feature type="binding site" evidence="9">
    <location>
        <position position="349"/>
    </location>
    <ligand>
        <name>Zn(2+)</name>
        <dbReference type="ChEBI" id="CHEBI:29105"/>
        <note>catalytic</note>
    </ligand>
</feature>
<dbReference type="InterPro" id="IPR034016">
    <property type="entry name" value="M1_APN-typ"/>
</dbReference>
<keyword evidence="5 11" id="KW-0378">Hydrolase</keyword>
<organism evidence="15 16">
    <name type="scientific">Orchesella cincta</name>
    <name type="common">Springtail</name>
    <name type="synonym">Podura cincta</name>
    <dbReference type="NCBI Taxonomy" id="48709"/>
    <lineage>
        <taxon>Eukaryota</taxon>
        <taxon>Metazoa</taxon>
        <taxon>Ecdysozoa</taxon>
        <taxon>Arthropoda</taxon>
        <taxon>Hexapoda</taxon>
        <taxon>Collembola</taxon>
        <taxon>Entomobryomorpha</taxon>
        <taxon>Entomobryoidea</taxon>
        <taxon>Orchesellidae</taxon>
        <taxon>Orchesellinae</taxon>
        <taxon>Orchesella</taxon>
    </lineage>
</organism>
<dbReference type="InterPro" id="IPR014782">
    <property type="entry name" value="Peptidase_M1_dom"/>
</dbReference>
<evidence type="ECO:0000259" key="12">
    <source>
        <dbReference type="Pfam" id="PF01433"/>
    </source>
</evidence>
<protein>
    <recommendedName>
        <fullName evidence="11">Aminopeptidase</fullName>
        <ecNumber evidence="11">3.4.11.-</ecNumber>
    </recommendedName>
</protein>
<keyword evidence="6 9" id="KW-0862">Zinc</keyword>
<evidence type="ECO:0000256" key="10">
    <source>
        <dbReference type="PIRSR" id="PIRSR634016-4"/>
    </source>
</evidence>
<dbReference type="GO" id="GO:0005615">
    <property type="term" value="C:extracellular space"/>
    <property type="evidence" value="ECO:0007669"/>
    <property type="project" value="TreeGrafter"/>
</dbReference>
<reference evidence="15 16" key="1">
    <citation type="journal article" date="2016" name="Genome Biol. Evol.">
        <title>Gene Family Evolution Reflects Adaptation to Soil Environmental Stressors in the Genome of the Collembolan Orchesella cincta.</title>
        <authorList>
            <person name="Faddeeva-Vakhrusheva A."/>
            <person name="Derks M.F."/>
            <person name="Anvar S.Y."/>
            <person name="Agamennone V."/>
            <person name="Suring W."/>
            <person name="Smit S."/>
            <person name="van Straalen N.M."/>
            <person name="Roelofs D."/>
        </authorList>
    </citation>
    <scope>NUCLEOTIDE SEQUENCE [LARGE SCALE GENOMIC DNA]</scope>
    <source>
        <tissue evidence="15">Mixed pool</tissue>
    </source>
</reference>
<dbReference type="EC" id="3.4.11.-" evidence="11"/>
<evidence type="ECO:0000313" key="15">
    <source>
        <dbReference type="EMBL" id="ODM96172.1"/>
    </source>
</evidence>
<evidence type="ECO:0000313" key="16">
    <source>
        <dbReference type="Proteomes" id="UP000094527"/>
    </source>
</evidence>
<comment type="similarity">
    <text evidence="2 11">Belongs to the peptidase M1 family.</text>
</comment>
<dbReference type="Pfam" id="PF11838">
    <property type="entry name" value="ERAP1_C"/>
    <property type="match status" value="1"/>
</dbReference>
<dbReference type="Gene3D" id="2.60.40.1910">
    <property type="match status" value="1"/>
</dbReference>
<evidence type="ECO:0000259" key="13">
    <source>
        <dbReference type="Pfam" id="PF11838"/>
    </source>
</evidence>